<reference evidence="2" key="1">
    <citation type="submission" date="2020-03" db="EMBL/GenBank/DDBJ databases">
        <authorList>
            <person name="Weist P."/>
        </authorList>
    </citation>
    <scope>NUCLEOTIDE SEQUENCE</scope>
</reference>
<evidence type="ECO:0000256" key="1">
    <source>
        <dbReference type="SAM" id="MobiDB-lite"/>
    </source>
</evidence>
<sequence length="195" mass="21424">MEPGPPQGGDMTPSRDPHLRLYCNCLKGWAGEGRQSDLSSVSFLPRVEPERRGGGGEEEEEEEEEEEDICGSCHLDGKSFLGGETAEESRRQPGKGQQPVPPSTDRLETTEATGPEHSSGCRGFDSWRPGPGPDFTRFSKAPARVEKLADVRKTRSTKRLFGGTEVKLLPWSTITSKLLRHPPDLSRILPRTAVS</sequence>
<proteinExistence type="predicted"/>
<protein>
    <submittedName>
        <fullName evidence="2">Uncharacterized protein</fullName>
    </submittedName>
</protein>
<dbReference type="AlphaFoldDB" id="A0A9N7Z4V1"/>
<keyword evidence="3" id="KW-1185">Reference proteome</keyword>
<feature type="compositionally biased region" description="Acidic residues" evidence="1">
    <location>
        <begin position="56"/>
        <end position="69"/>
    </location>
</feature>
<dbReference type="EMBL" id="CADEAL010004033">
    <property type="protein sequence ID" value="CAB1449897.1"/>
    <property type="molecule type" value="Genomic_DNA"/>
</dbReference>
<evidence type="ECO:0000313" key="2">
    <source>
        <dbReference type="EMBL" id="CAB1449897.1"/>
    </source>
</evidence>
<organism evidence="2 3">
    <name type="scientific">Pleuronectes platessa</name>
    <name type="common">European plaice</name>
    <dbReference type="NCBI Taxonomy" id="8262"/>
    <lineage>
        <taxon>Eukaryota</taxon>
        <taxon>Metazoa</taxon>
        <taxon>Chordata</taxon>
        <taxon>Craniata</taxon>
        <taxon>Vertebrata</taxon>
        <taxon>Euteleostomi</taxon>
        <taxon>Actinopterygii</taxon>
        <taxon>Neopterygii</taxon>
        <taxon>Teleostei</taxon>
        <taxon>Neoteleostei</taxon>
        <taxon>Acanthomorphata</taxon>
        <taxon>Carangaria</taxon>
        <taxon>Pleuronectiformes</taxon>
        <taxon>Pleuronectoidei</taxon>
        <taxon>Pleuronectidae</taxon>
        <taxon>Pleuronectes</taxon>
    </lineage>
</organism>
<comment type="caution">
    <text evidence="2">The sequence shown here is derived from an EMBL/GenBank/DDBJ whole genome shotgun (WGS) entry which is preliminary data.</text>
</comment>
<name>A0A9N7Z4V1_PLEPL</name>
<dbReference type="Proteomes" id="UP001153269">
    <property type="component" value="Unassembled WGS sequence"/>
</dbReference>
<gene>
    <name evidence="2" type="ORF">PLEPLA_LOCUS37583</name>
</gene>
<feature type="region of interest" description="Disordered" evidence="1">
    <location>
        <begin position="32"/>
        <end position="140"/>
    </location>
</feature>
<accession>A0A9N7Z4V1</accession>
<evidence type="ECO:0000313" key="3">
    <source>
        <dbReference type="Proteomes" id="UP001153269"/>
    </source>
</evidence>